<organism evidence="8 9">
    <name type="scientific">Pocillopora damicornis</name>
    <name type="common">Cauliflower coral</name>
    <name type="synonym">Millepora damicornis</name>
    <dbReference type="NCBI Taxonomy" id="46731"/>
    <lineage>
        <taxon>Eukaryota</taxon>
        <taxon>Metazoa</taxon>
        <taxon>Cnidaria</taxon>
        <taxon>Anthozoa</taxon>
        <taxon>Hexacorallia</taxon>
        <taxon>Scleractinia</taxon>
        <taxon>Astrocoeniina</taxon>
        <taxon>Pocilloporidae</taxon>
        <taxon>Pocillopora</taxon>
    </lineage>
</organism>
<dbReference type="PANTHER" id="PTHR20855">
    <property type="entry name" value="ADIPOR/PROGESTIN RECEPTOR-RELATED"/>
    <property type="match status" value="1"/>
</dbReference>
<name>A0A3M6TRB9_POCDA</name>
<dbReference type="InterPro" id="IPR004254">
    <property type="entry name" value="AdipoR/HlyIII-related"/>
</dbReference>
<dbReference type="GO" id="GO:0046872">
    <property type="term" value="F:metal ion binding"/>
    <property type="evidence" value="ECO:0007669"/>
    <property type="project" value="UniProtKB-KW"/>
</dbReference>
<gene>
    <name evidence="8" type="ORF">pdam_00011296</name>
</gene>
<feature type="binding site" evidence="6">
    <location>
        <position position="264"/>
    </location>
    <ligand>
        <name>Zn(2+)</name>
        <dbReference type="ChEBI" id="CHEBI:29105"/>
    </ligand>
</feature>
<evidence type="ECO:0000256" key="4">
    <source>
        <dbReference type="ARBA" id="ARBA00022989"/>
    </source>
</evidence>
<dbReference type="OrthoDB" id="535992at2759"/>
<feature type="binding site" evidence="6">
    <location>
        <position position="260"/>
    </location>
    <ligand>
        <name>Zn(2+)</name>
        <dbReference type="ChEBI" id="CHEBI:29105"/>
    </ligand>
</feature>
<feature type="transmembrane region" description="Helical" evidence="7">
    <location>
        <begin position="73"/>
        <end position="93"/>
    </location>
</feature>
<protein>
    <recommendedName>
        <fullName evidence="10">Progestin and adipoQ receptor family member 4</fullName>
    </recommendedName>
</protein>
<evidence type="ECO:0000256" key="6">
    <source>
        <dbReference type="PIRSR" id="PIRSR604254-1"/>
    </source>
</evidence>
<feature type="transmembrane region" description="Helical" evidence="7">
    <location>
        <begin position="160"/>
        <end position="181"/>
    </location>
</feature>
<feature type="transmembrane region" description="Helical" evidence="7">
    <location>
        <begin position="262"/>
        <end position="279"/>
    </location>
</feature>
<accession>A0A3M6TRB9</accession>
<dbReference type="EMBL" id="RCHS01003097">
    <property type="protein sequence ID" value="RMX43920.1"/>
    <property type="molecule type" value="Genomic_DNA"/>
</dbReference>
<evidence type="ECO:0000256" key="2">
    <source>
        <dbReference type="ARBA" id="ARBA00007018"/>
    </source>
</evidence>
<feature type="transmembrane region" description="Helical" evidence="7">
    <location>
        <begin position="193"/>
        <end position="212"/>
    </location>
</feature>
<keyword evidence="5 7" id="KW-0472">Membrane</keyword>
<keyword evidence="6" id="KW-0479">Metal-binding</keyword>
<evidence type="ECO:0000256" key="5">
    <source>
        <dbReference type="ARBA" id="ARBA00023136"/>
    </source>
</evidence>
<keyword evidence="4 7" id="KW-1133">Transmembrane helix</keyword>
<dbReference type="Proteomes" id="UP000275408">
    <property type="component" value="Unassembled WGS sequence"/>
</dbReference>
<dbReference type="GO" id="GO:0016020">
    <property type="term" value="C:membrane"/>
    <property type="evidence" value="ECO:0007669"/>
    <property type="project" value="UniProtKB-SubCell"/>
</dbReference>
<keyword evidence="3 7" id="KW-0812">Transmembrane</keyword>
<feature type="transmembrane region" description="Helical" evidence="7">
    <location>
        <begin position="99"/>
        <end position="119"/>
    </location>
</feature>
<keyword evidence="9" id="KW-1185">Reference proteome</keyword>
<reference evidence="8 9" key="1">
    <citation type="journal article" date="2018" name="Sci. Rep.">
        <title>Comparative analysis of the Pocillopora damicornis genome highlights role of immune system in coral evolution.</title>
        <authorList>
            <person name="Cunning R."/>
            <person name="Bay R.A."/>
            <person name="Gillette P."/>
            <person name="Baker A.C."/>
            <person name="Traylor-Knowles N."/>
        </authorList>
    </citation>
    <scope>NUCLEOTIDE SEQUENCE [LARGE SCALE GENOMIC DNA]</scope>
    <source>
        <strain evidence="8">RSMAS</strain>
        <tissue evidence="8">Whole animal</tissue>
    </source>
</reference>
<evidence type="ECO:0000256" key="3">
    <source>
        <dbReference type="ARBA" id="ARBA00022692"/>
    </source>
</evidence>
<dbReference type="OMA" id="HHACPPD"/>
<evidence type="ECO:0000256" key="1">
    <source>
        <dbReference type="ARBA" id="ARBA00004141"/>
    </source>
</evidence>
<feature type="transmembrane region" description="Helical" evidence="7">
    <location>
        <begin position="131"/>
        <end position="154"/>
    </location>
</feature>
<evidence type="ECO:0000313" key="8">
    <source>
        <dbReference type="EMBL" id="RMX43920.1"/>
    </source>
</evidence>
<comment type="subcellular location">
    <subcellularLocation>
        <location evidence="1">Membrane</location>
        <topology evidence="1">Multi-pass membrane protein</topology>
    </subcellularLocation>
</comment>
<dbReference type="PANTHER" id="PTHR20855:SF138">
    <property type="entry name" value="PROGESTIN AND ADIPOQ RECEPTOR FAMILY MEMBER 4"/>
    <property type="match status" value="1"/>
</dbReference>
<comment type="caution">
    <text evidence="8">The sequence shown here is derived from an EMBL/GenBank/DDBJ whole genome shotgun (WGS) entry which is preliminary data.</text>
</comment>
<evidence type="ECO:0008006" key="10">
    <source>
        <dbReference type="Google" id="ProtNLM"/>
    </source>
</evidence>
<feature type="binding site" evidence="6">
    <location>
        <position position="116"/>
    </location>
    <ligand>
        <name>Zn(2+)</name>
        <dbReference type="ChEBI" id="CHEBI:29105"/>
    </ligand>
</feature>
<feature type="transmembrane region" description="Helical" evidence="7">
    <location>
        <begin position="224"/>
        <end position="242"/>
    </location>
</feature>
<evidence type="ECO:0000256" key="7">
    <source>
        <dbReference type="SAM" id="Phobius"/>
    </source>
</evidence>
<dbReference type="GO" id="GO:0038023">
    <property type="term" value="F:signaling receptor activity"/>
    <property type="evidence" value="ECO:0007669"/>
    <property type="project" value="TreeGrafter"/>
</dbReference>
<evidence type="ECO:0000313" key="9">
    <source>
        <dbReference type="Proteomes" id="UP000275408"/>
    </source>
</evidence>
<comment type="similarity">
    <text evidence="2">Belongs to the ADIPOR family.</text>
</comment>
<sequence length="291" mass="33474">MAKNGSINHLRDNHTKEKKISKAPILFKLESCPPWLQFNKYIRGSYRCNLSTRQCVDSLFYVHNETFNIYSHGIPCAFFVVLIPMTASAASLANPLWFFLHYFSCFAPFLASPIYHLFMCHQNGQDSYKHLLTLDVCGIWAINAFGALCGIRATFYCLPFWQFLSLTVYLVISLRCLYFIVIADNAKERFKPFAVFGVMRYFFVAVRLSFYYFNVTKSSVSAMLYYLSMDLLAFIGGALNVARIPERWFPGKCDIIGNSHQIMHVVTLLSVICLHIGSVRDFHWMSETLCI</sequence>
<proteinExistence type="inferred from homology"/>
<dbReference type="Pfam" id="PF03006">
    <property type="entry name" value="HlyIII"/>
    <property type="match status" value="1"/>
</dbReference>
<dbReference type="AlphaFoldDB" id="A0A3M6TRB9"/>
<keyword evidence="6" id="KW-0862">Zinc</keyword>